<dbReference type="RefSeq" id="WP_092429807.1">
    <property type="nucleotide sequence ID" value="NZ_FOXM01000004.1"/>
</dbReference>
<evidence type="ECO:0000256" key="1">
    <source>
        <dbReference type="SAM" id="SignalP"/>
    </source>
</evidence>
<keyword evidence="3" id="KW-1185">Reference proteome</keyword>
<proteinExistence type="predicted"/>
<reference evidence="3" key="1">
    <citation type="submission" date="2016-10" db="EMBL/GenBank/DDBJ databases">
        <authorList>
            <person name="Varghese N."/>
            <person name="Submissions S."/>
        </authorList>
    </citation>
    <scope>NUCLEOTIDE SEQUENCE [LARGE SCALE GENOMIC DNA]</scope>
    <source>
        <strain evidence="3">JCM 18195</strain>
    </source>
</reference>
<dbReference type="AlphaFoldDB" id="A0A1I5SBF7"/>
<feature type="signal peptide" evidence="1">
    <location>
        <begin position="1"/>
        <end position="21"/>
    </location>
</feature>
<sequence length="108" mass="11789">MKALKAILAISMFAVSSIAMSAGFDKDPVRILQENQRAMDAYAAELGKPAPKVEMYRYGMELDVARVISVTRKAKVCGVVPARMTFLDSKSELRTVEYQAVGGGCRRG</sequence>
<dbReference type="InterPro" id="IPR021245">
    <property type="entry name" value="DUF2790"/>
</dbReference>
<feature type="chain" id="PRO_5017452154" description="DUF2790 domain-containing protein" evidence="1">
    <location>
        <begin position="22"/>
        <end position="108"/>
    </location>
</feature>
<dbReference type="OrthoDB" id="6903098at2"/>
<protein>
    <recommendedName>
        <fullName evidence="4">DUF2790 domain-containing protein</fullName>
    </recommendedName>
</protein>
<organism evidence="2 3">
    <name type="scientific">Geopseudomonas sagittaria</name>
    <dbReference type="NCBI Taxonomy" id="1135990"/>
    <lineage>
        <taxon>Bacteria</taxon>
        <taxon>Pseudomonadati</taxon>
        <taxon>Pseudomonadota</taxon>
        <taxon>Gammaproteobacteria</taxon>
        <taxon>Pseudomonadales</taxon>
        <taxon>Pseudomonadaceae</taxon>
        <taxon>Geopseudomonas</taxon>
    </lineage>
</organism>
<name>A0A1I5SBF7_9GAMM</name>
<dbReference type="Pfam" id="PF10976">
    <property type="entry name" value="DUF2790"/>
    <property type="match status" value="1"/>
</dbReference>
<dbReference type="Gene3D" id="2.30.140.50">
    <property type="entry name" value="Protein of unknown function DUF2790"/>
    <property type="match status" value="1"/>
</dbReference>
<keyword evidence="1" id="KW-0732">Signal</keyword>
<dbReference type="Proteomes" id="UP000243084">
    <property type="component" value="Unassembled WGS sequence"/>
</dbReference>
<evidence type="ECO:0000313" key="2">
    <source>
        <dbReference type="EMBL" id="SFP68033.1"/>
    </source>
</evidence>
<evidence type="ECO:0008006" key="4">
    <source>
        <dbReference type="Google" id="ProtNLM"/>
    </source>
</evidence>
<evidence type="ECO:0000313" key="3">
    <source>
        <dbReference type="Proteomes" id="UP000243084"/>
    </source>
</evidence>
<dbReference type="EMBL" id="FOXM01000004">
    <property type="protein sequence ID" value="SFP68033.1"/>
    <property type="molecule type" value="Genomic_DNA"/>
</dbReference>
<accession>A0A1I5SBF7</accession>
<gene>
    <name evidence="2" type="ORF">SAMN05216229_104289</name>
</gene>